<feature type="non-terminal residue" evidence="2">
    <location>
        <position position="321"/>
    </location>
</feature>
<dbReference type="Proteomes" id="UP000799324">
    <property type="component" value="Unassembled WGS sequence"/>
</dbReference>
<feature type="transmembrane region" description="Helical" evidence="1">
    <location>
        <begin position="260"/>
        <end position="279"/>
    </location>
</feature>
<dbReference type="AlphaFoldDB" id="A0A6A6SUI0"/>
<dbReference type="PANTHER" id="PTHR35043">
    <property type="entry name" value="TRANSCRIPTION FACTOR DOMAIN-CONTAINING PROTEIN"/>
    <property type="match status" value="1"/>
</dbReference>
<name>A0A6A6SUI0_9PLEO</name>
<gene>
    <name evidence="2" type="ORF">K491DRAFT_638730</name>
</gene>
<feature type="transmembrane region" description="Helical" evidence="1">
    <location>
        <begin position="23"/>
        <end position="41"/>
    </location>
</feature>
<sequence length="321" mass="36017">MATTPYDNGIVGWVTEPTTRGTASLLFSCVSTILICTWSALHLDVPLRQDASAISLFLRKVVYLIFALLAPEMVALIAFWDWAGTRKLTEDMRTHVVGSEWSSTLSFFVVMHGVRVQYPSGKMLPLPASGAHKFLRNDWVDLSVSSLEAVKDKSKASGFSKSVASAQITWFLCQLIGRAAARMTITPLELFTLAYIVCASATYTCWWSKPFDVEVALVLPTEPCFPPGQERHYRKRFRKVIWWQGLLGDGLNENLVGIRFSWNFFMLVCALFGACHLAGWNAHFATPVERLLWRIGSVICTCLPLITILLPKLMANFDWEV</sequence>
<dbReference type="OrthoDB" id="3061561at2759"/>
<accession>A0A6A6SUI0</accession>
<dbReference type="PANTHER" id="PTHR35043:SF8">
    <property type="entry name" value="DUF4220 DOMAIN-CONTAINING PROTEIN"/>
    <property type="match status" value="1"/>
</dbReference>
<protein>
    <submittedName>
        <fullName evidence="2">Uncharacterized protein</fullName>
    </submittedName>
</protein>
<keyword evidence="1" id="KW-0812">Transmembrane</keyword>
<feature type="transmembrane region" description="Helical" evidence="1">
    <location>
        <begin position="291"/>
        <end position="310"/>
    </location>
</feature>
<proteinExistence type="predicted"/>
<evidence type="ECO:0000313" key="3">
    <source>
        <dbReference type="Proteomes" id="UP000799324"/>
    </source>
</evidence>
<evidence type="ECO:0000313" key="2">
    <source>
        <dbReference type="EMBL" id="KAF2650631.1"/>
    </source>
</evidence>
<reference evidence="2" key="1">
    <citation type="journal article" date="2020" name="Stud. Mycol.">
        <title>101 Dothideomycetes genomes: a test case for predicting lifestyles and emergence of pathogens.</title>
        <authorList>
            <person name="Haridas S."/>
            <person name="Albert R."/>
            <person name="Binder M."/>
            <person name="Bloem J."/>
            <person name="Labutti K."/>
            <person name="Salamov A."/>
            <person name="Andreopoulos B."/>
            <person name="Baker S."/>
            <person name="Barry K."/>
            <person name="Bills G."/>
            <person name="Bluhm B."/>
            <person name="Cannon C."/>
            <person name="Castanera R."/>
            <person name="Culley D."/>
            <person name="Daum C."/>
            <person name="Ezra D."/>
            <person name="Gonzalez J."/>
            <person name="Henrissat B."/>
            <person name="Kuo A."/>
            <person name="Liang C."/>
            <person name="Lipzen A."/>
            <person name="Lutzoni F."/>
            <person name="Magnuson J."/>
            <person name="Mondo S."/>
            <person name="Nolan M."/>
            <person name="Ohm R."/>
            <person name="Pangilinan J."/>
            <person name="Park H.-J."/>
            <person name="Ramirez L."/>
            <person name="Alfaro M."/>
            <person name="Sun H."/>
            <person name="Tritt A."/>
            <person name="Yoshinaga Y."/>
            <person name="Zwiers L.-H."/>
            <person name="Turgeon B."/>
            <person name="Goodwin S."/>
            <person name="Spatafora J."/>
            <person name="Crous P."/>
            <person name="Grigoriev I."/>
        </authorList>
    </citation>
    <scope>NUCLEOTIDE SEQUENCE</scope>
    <source>
        <strain evidence="2">CBS 122681</strain>
    </source>
</reference>
<keyword evidence="1" id="KW-1133">Transmembrane helix</keyword>
<keyword evidence="1" id="KW-0472">Membrane</keyword>
<evidence type="ECO:0000256" key="1">
    <source>
        <dbReference type="SAM" id="Phobius"/>
    </source>
</evidence>
<keyword evidence="3" id="KW-1185">Reference proteome</keyword>
<feature type="transmembrane region" description="Helical" evidence="1">
    <location>
        <begin position="61"/>
        <end position="83"/>
    </location>
</feature>
<organism evidence="2 3">
    <name type="scientific">Lophiostoma macrostomum CBS 122681</name>
    <dbReference type="NCBI Taxonomy" id="1314788"/>
    <lineage>
        <taxon>Eukaryota</taxon>
        <taxon>Fungi</taxon>
        <taxon>Dikarya</taxon>
        <taxon>Ascomycota</taxon>
        <taxon>Pezizomycotina</taxon>
        <taxon>Dothideomycetes</taxon>
        <taxon>Pleosporomycetidae</taxon>
        <taxon>Pleosporales</taxon>
        <taxon>Lophiostomataceae</taxon>
        <taxon>Lophiostoma</taxon>
    </lineage>
</organism>
<dbReference type="EMBL" id="MU004448">
    <property type="protein sequence ID" value="KAF2650631.1"/>
    <property type="molecule type" value="Genomic_DNA"/>
</dbReference>